<keyword evidence="9" id="KW-0472">Membrane</keyword>
<keyword evidence="3" id="KW-0597">Phosphoprotein</keyword>
<dbReference type="Proteomes" id="UP000192418">
    <property type="component" value="Unassembled WGS sequence"/>
</dbReference>
<dbReference type="GO" id="GO:0000155">
    <property type="term" value="F:phosphorelay sensor kinase activity"/>
    <property type="evidence" value="ECO:0007669"/>
    <property type="project" value="InterPro"/>
</dbReference>
<comment type="catalytic activity">
    <reaction evidence="1">
        <text>ATP + protein L-histidine = ADP + protein N-phospho-L-histidine.</text>
        <dbReference type="EC" id="2.7.13.3"/>
    </reaction>
</comment>
<dbReference type="SUPFAM" id="SSF47384">
    <property type="entry name" value="Homodimeric domain of signal transducing histidine kinase"/>
    <property type="match status" value="1"/>
</dbReference>
<dbReference type="SMART" id="SM00388">
    <property type="entry name" value="HisKA"/>
    <property type="match status" value="1"/>
</dbReference>
<dbReference type="PRINTS" id="PR00344">
    <property type="entry name" value="BCTRLSENSOR"/>
</dbReference>
<feature type="transmembrane region" description="Helical" evidence="9">
    <location>
        <begin position="35"/>
        <end position="58"/>
    </location>
</feature>
<evidence type="ECO:0000256" key="8">
    <source>
        <dbReference type="ARBA" id="ARBA00023012"/>
    </source>
</evidence>
<evidence type="ECO:0000256" key="2">
    <source>
        <dbReference type="ARBA" id="ARBA00012438"/>
    </source>
</evidence>
<evidence type="ECO:0000256" key="1">
    <source>
        <dbReference type="ARBA" id="ARBA00000085"/>
    </source>
</evidence>
<keyword evidence="8" id="KW-0902">Two-component regulatory system</keyword>
<dbReference type="InterPro" id="IPR003594">
    <property type="entry name" value="HATPase_dom"/>
</dbReference>
<protein>
    <recommendedName>
        <fullName evidence="2">histidine kinase</fullName>
        <ecNumber evidence="2">2.7.13.3</ecNumber>
    </recommendedName>
</protein>
<reference evidence="11 12" key="1">
    <citation type="submission" date="2017-04" db="EMBL/GenBank/DDBJ databases">
        <authorList>
            <person name="Afonso C.L."/>
            <person name="Miller P.J."/>
            <person name="Scott M.A."/>
            <person name="Spackman E."/>
            <person name="Goraichik I."/>
            <person name="Dimitrov K.M."/>
            <person name="Suarez D.L."/>
            <person name="Swayne D.E."/>
        </authorList>
    </citation>
    <scope>NUCLEOTIDE SEQUENCE [LARGE SCALE GENOMIC DNA]</scope>
    <source>
        <strain evidence="11 12">DSM 3385</strain>
    </source>
</reference>
<keyword evidence="7" id="KW-0067">ATP-binding</keyword>
<dbReference type="Pfam" id="PF00512">
    <property type="entry name" value="HisKA"/>
    <property type="match status" value="1"/>
</dbReference>
<evidence type="ECO:0000256" key="3">
    <source>
        <dbReference type="ARBA" id="ARBA00022553"/>
    </source>
</evidence>
<feature type="transmembrane region" description="Helical" evidence="9">
    <location>
        <begin position="208"/>
        <end position="228"/>
    </location>
</feature>
<dbReference type="AlphaFoldDB" id="A0A1W2DQ67"/>
<dbReference type="InterPro" id="IPR036890">
    <property type="entry name" value="HATPase_C_sf"/>
</dbReference>
<keyword evidence="12" id="KW-1185">Reference proteome</keyword>
<dbReference type="SMART" id="SM00387">
    <property type="entry name" value="HATPase_c"/>
    <property type="match status" value="1"/>
</dbReference>
<dbReference type="Gene3D" id="1.10.287.130">
    <property type="match status" value="1"/>
</dbReference>
<evidence type="ECO:0000256" key="9">
    <source>
        <dbReference type="SAM" id="Phobius"/>
    </source>
</evidence>
<dbReference type="STRING" id="1121400.SAMN02746065_11981"/>
<dbReference type="Pfam" id="PF02518">
    <property type="entry name" value="HATPase_c"/>
    <property type="match status" value="1"/>
</dbReference>
<gene>
    <name evidence="11" type="ORF">SAMN02746065_11981</name>
</gene>
<evidence type="ECO:0000256" key="7">
    <source>
        <dbReference type="ARBA" id="ARBA00022840"/>
    </source>
</evidence>
<name>A0A1W2DQ67_9BACT</name>
<feature type="domain" description="Histidine kinase" evidence="10">
    <location>
        <begin position="299"/>
        <end position="511"/>
    </location>
</feature>
<evidence type="ECO:0000256" key="6">
    <source>
        <dbReference type="ARBA" id="ARBA00022777"/>
    </source>
</evidence>
<keyword evidence="9" id="KW-0812">Transmembrane</keyword>
<dbReference type="EMBL" id="FWXY01000019">
    <property type="protein sequence ID" value="SMC99620.1"/>
    <property type="molecule type" value="Genomic_DNA"/>
</dbReference>
<dbReference type="SUPFAM" id="SSF55874">
    <property type="entry name" value="ATPase domain of HSP90 chaperone/DNA topoisomerase II/histidine kinase"/>
    <property type="match status" value="1"/>
</dbReference>
<keyword evidence="6 11" id="KW-0418">Kinase</keyword>
<evidence type="ECO:0000256" key="5">
    <source>
        <dbReference type="ARBA" id="ARBA00022741"/>
    </source>
</evidence>
<keyword evidence="4" id="KW-0808">Transferase</keyword>
<keyword evidence="5" id="KW-0547">Nucleotide-binding</keyword>
<organism evidence="11 12">
    <name type="scientific">Desulfocicer vacuolatum DSM 3385</name>
    <dbReference type="NCBI Taxonomy" id="1121400"/>
    <lineage>
        <taxon>Bacteria</taxon>
        <taxon>Pseudomonadati</taxon>
        <taxon>Thermodesulfobacteriota</taxon>
        <taxon>Desulfobacteria</taxon>
        <taxon>Desulfobacterales</taxon>
        <taxon>Desulfobacteraceae</taxon>
        <taxon>Desulfocicer</taxon>
    </lineage>
</organism>
<evidence type="ECO:0000256" key="4">
    <source>
        <dbReference type="ARBA" id="ARBA00022679"/>
    </source>
</evidence>
<evidence type="ECO:0000313" key="11">
    <source>
        <dbReference type="EMBL" id="SMC99620.1"/>
    </source>
</evidence>
<dbReference type="InterPro" id="IPR005467">
    <property type="entry name" value="His_kinase_dom"/>
</dbReference>
<evidence type="ECO:0000259" key="10">
    <source>
        <dbReference type="PROSITE" id="PS50109"/>
    </source>
</evidence>
<dbReference type="Gene3D" id="3.30.565.10">
    <property type="entry name" value="Histidine kinase-like ATPase, C-terminal domain"/>
    <property type="match status" value="1"/>
</dbReference>
<dbReference type="PANTHER" id="PTHR43065:SF10">
    <property type="entry name" value="PEROXIDE STRESS-ACTIVATED HISTIDINE KINASE MAK3"/>
    <property type="match status" value="1"/>
</dbReference>
<dbReference type="CDD" id="cd00082">
    <property type="entry name" value="HisKA"/>
    <property type="match status" value="1"/>
</dbReference>
<dbReference type="GO" id="GO:0005524">
    <property type="term" value="F:ATP binding"/>
    <property type="evidence" value="ECO:0007669"/>
    <property type="project" value="UniProtKB-KW"/>
</dbReference>
<dbReference type="InterPro" id="IPR003661">
    <property type="entry name" value="HisK_dim/P_dom"/>
</dbReference>
<dbReference type="EC" id="2.7.13.3" evidence="2"/>
<dbReference type="PROSITE" id="PS50109">
    <property type="entry name" value="HIS_KIN"/>
    <property type="match status" value="1"/>
</dbReference>
<accession>A0A1W2DQ67</accession>
<dbReference type="InterPro" id="IPR004358">
    <property type="entry name" value="Sig_transdc_His_kin-like_C"/>
</dbReference>
<keyword evidence="9" id="KW-1133">Transmembrane helix</keyword>
<dbReference type="PANTHER" id="PTHR43065">
    <property type="entry name" value="SENSOR HISTIDINE KINASE"/>
    <property type="match status" value="1"/>
</dbReference>
<proteinExistence type="predicted"/>
<evidence type="ECO:0000313" key="12">
    <source>
        <dbReference type="Proteomes" id="UP000192418"/>
    </source>
</evidence>
<dbReference type="InterPro" id="IPR036097">
    <property type="entry name" value="HisK_dim/P_sf"/>
</dbReference>
<sequence length="512" mass="57573">MAEIQAMDDIVTSAKGQSMIMITKRKFQLSLKNRVYLLNAILLCITLIGAMLMIWYTYKTEKIFREIVDRNVVIFQSAEALSTSLVNQKGFISYYLLDGDPAWIGELKQYMSLFEEHLATVKSLVQEKWEKDAVAQIQAEYDYCVMTKNKVIELYDAGKTQKGARLHKDAKAHFARIFELCDQFNSFHKDKISQAINTSRTESNHLRYIALMAVITVIVLSLLINYIFNRHILDPIRKLAAEAHGQGCNAPVANEVTALKESVYGLMENAEQTHQELKRSQETLMQSEKMALVGKLAAGTAHSIRNPLTSVKMRLFSLNRSCSFTEAQQEDFNVISGEIKQINKILENFLEFARPPRLKTIMKSPSVVVDSALNLLKQRLKSYQVAASIVRKRPLQKTLIDPEQLKEVVVNIIINACEAMEGGGIIAVHEAEQYIEPLKKVDVITITDNGPGIPQEIKGEVFNPFFTTKDDGTGLGLNIAFNIISQHGGWLDVKSREGEGASFIITLPVKDI</sequence>